<protein>
    <submittedName>
        <fullName evidence="2">Uncharacterized protein</fullName>
    </submittedName>
</protein>
<sequence length="250" mass="26344">MCSELLICGVSTLPYMKGSSDNKLCIGYDSEYDYYGFDESSDELKILDDKIFLFNNLKNLKSMVIYGCRNLSSISLKVARAASRGAARANPSRRRPRPPSTCFPRRRRRKPASEARRLASFSPRGGLWLARSDAPGRHAGRRSPDAGAAAPGVLGGAVQPRLRGQRGCPAVASGGGGSGAPVQIRLLQGWCLSGASCSPGRRPRPMGAVQPAGCAGGLWWAASHGRAGGVGAADAGAVAAPRNPSWLHVE</sequence>
<reference evidence="2" key="2">
    <citation type="submission" date="2018-03" db="EMBL/GenBank/DDBJ databases">
        <title>The Triticum urartu genome reveals the dynamic nature of wheat genome evolution.</title>
        <authorList>
            <person name="Ling H."/>
            <person name="Ma B."/>
            <person name="Shi X."/>
            <person name="Liu H."/>
            <person name="Dong L."/>
            <person name="Sun H."/>
            <person name="Cao Y."/>
            <person name="Gao Q."/>
            <person name="Zheng S."/>
            <person name="Li Y."/>
            <person name="Yu Y."/>
            <person name="Du H."/>
            <person name="Qi M."/>
            <person name="Li Y."/>
            <person name="Yu H."/>
            <person name="Cui Y."/>
            <person name="Wang N."/>
            <person name="Chen C."/>
            <person name="Wu H."/>
            <person name="Zhao Y."/>
            <person name="Zhang J."/>
            <person name="Li Y."/>
            <person name="Zhou W."/>
            <person name="Zhang B."/>
            <person name="Hu W."/>
            <person name="Eijk M."/>
            <person name="Tang J."/>
            <person name="Witsenboer H."/>
            <person name="Zhao S."/>
            <person name="Li Z."/>
            <person name="Zhang A."/>
            <person name="Wang D."/>
            <person name="Liang C."/>
        </authorList>
    </citation>
    <scope>NUCLEOTIDE SEQUENCE [LARGE SCALE GENOMIC DNA]</scope>
    <source>
        <strain evidence="2">cv. G1812</strain>
    </source>
</reference>
<name>A0A8R7TMJ2_TRIUA</name>
<feature type="region of interest" description="Disordered" evidence="1">
    <location>
        <begin position="85"/>
        <end position="117"/>
    </location>
</feature>
<reference evidence="2" key="3">
    <citation type="submission" date="2022-06" db="UniProtKB">
        <authorList>
            <consortium name="EnsemblPlants"/>
        </authorList>
    </citation>
    <scope>IDENTIFICATION</scope>
</reference>
<accession>A0A8R7TMJ2</accession>
<dbReference type="Proteomes" id="UP000015106">
    <property type="component" value="Chromosome 2"/>
</dbReference>
<keyword evidence="3" id="KW-1185">Reference proteome</keyword>
<dbReference type="EnsemblPlants" id="TuG1812G0200005121.01.T01">
    <property type="protein sequence ID" value="TuG1812G0200005121.01.T01.cds321103"/>
    <property type="gene ID" value="TuG1812G0200005121.01"/>
</dbReference>
<dbReference type="AlphaFoldDB" id="A0A8R7TMJ2"/>
<feature type="region of interest" description="Disordered" evidence="1">
    <location>
        <begin position="129"/>
        <end position="154"/>
    </location>
</feature>
<evidence type="ECO:0000313" key="3">
    <source>
        <dbReference type="Proteomes" id="UP000015106"/>
    </source>
</evidence>
<proteinExistence type="predicted"/>
<evidence type="ECO:0000313" key="2">
    <source>
        <dbReference type="EnsemblPlants" id="TuG1812G0200005121.01.T01.cds321103"/>
    </source>
</evidence>
<dbReference type="Gramene" id="TuG1812G0200005121.01.T01">
    <property type="protein sequence ID" value="TuG1812G0200005121.01.T01.cds321103"/>
    <property type="gene ID" value="TuG1812G0200005121.01"/>
</dbReference>
<organism evidence="2 3">
    <name type="scientific">Triticum urartu</name>
    <name type="common">Red wild einkorn</name>
    <name type="synonym">Crithodium urartu</name>
    <dbReference type="NCBI Taxonomy" id="4572"/>
    <lineage>
        <taxon>Eukaryota</taxon>
        <taxon>Viridiplantae</taxon>
        <taxon>Streptophyta</taxon>
        <taxon>Embryophyta</taxon>
        <taxon>Tracheophyta</taxon>
        <taxon>Spermatophyta</taxon>
        <taxon>Magnoliopsida</taxon>
        <taxon>Liliopsida</taxon>
        <taxon>Poales</taxon>
        <taxon>Poaceae</taxon>
        <taxon>BOP clade</taxon>
        <taxon>Pooideae</taxon>
        <taxon>Triticodae</taxon>
        <taxon>Triticeae</taxon>
        <taxon>Triticinae</taxon>
        <taxon>Triticum</taxon>
    </lineage>
</organism>
<evidence type="ECO:0000256" key="1">
    <source>
        <dbReference type="SAM" id="MobiDB-lite"/>
    </source>
</evidence>
<reference evidence="3" key="1">
    <citation type="journal article" date="2013" name="Nature">
        <title>Draft genome of the wheat A-genome progenitor Triticum urartu.</title>
        <authorList>
            <person name="Ling H.Q."/>
            <person name="Zhao S."/>
            <person name="Liu D."/>
            <person name="Wang J."/>
            <person name="Sun H."/>
            <person name="Zhang C."/>
            <person name="Fan H."/>
            <person name="Li D."/>
            <person name="Dong L."/>
            <person name="Tao Y."/>
            <person name="Gao C."/>
            <person name="Wu H."/>
            <person name="Li Y."/>
            <person name="Cui Y."/>
            <person name="Guo X."/>
            <person name="Zheng S."/>
            <person name="Wang B."/>
            <person name="Yu K."/>
            <person name="Liang Q."/>
            <person name="Yang W."/>
            <person name="Lou X."/>
            <person name="Chen J."/>
            <person name="Feng M."/>
            <person name="Jian J."/>
            <person name="Zhang X."/>
            <person name="Luo G."/>
            <person name="Jiang Y."/>
            <person name="Liu J."/>
            <person name="Wang Z."/>
            <person name="Sha Y."/>
            <person name="Zhang B."/>
            <person name="Wu H."/>
            <person name="Tang D."/>
            <person name="Shen Q."/>
            <person name="Xue P."/>
            <person name="Zou S."/>
            <person name="Wang X."/>
            <person name="Liu X."/>
            <person name="Wang F."/>
            <person name="Yang Y."/>
            <person name="An X."/>
            <person name="Dong Z."/>
            <person name="Zhang K."/>
            <person name="Zhang X."/>
            <person name="Luo M.C."/>
            <person name="Dvorak J."/>
            <person name="Tong Y."/>
            <person name="Wang J."/>
            <person name="Yang H."/>
            <person name="Li Z."/>
            <person name="Wang D."/>
            <person name="Zhang A."/>
            <person name="Wang J."/>
        </authorList>
    </citation>
    <scope>NUCLEOTIDE SEQUENCE</scope>
    <source>
        <strain evidence="3">cv. G1812</strain>
    </source>
</reference>